<feature type="domain" description="N-acetyltransferase" evidence="1">
    <location>
        <begin position="149"/>
        <end position="232"/>
    </location>
</feature>
<dbReference type="AlphaFoldDB" id="A0A0F9N1E3"/>
<dbReference type="Gene3D" id="3.40.630.30">
    <property type="match status" value="1"/>
</dbReference>
<dbReference type="CDD" id="cd04301">
    <property type="entry name" value="NAT_SF"/>
    <property type="match status" value="1"/>
</dbReference>
<dbReference type="EMBL" id="LAZR01004102">
    <property type="protein sequence ID" value="KKN11769.1"/>
    <property type="molecule type" value="Genomic_DNA"/>
</dbReference>
<organism evidence="2">
    <name type="scientific">marine sediment metagenome</name>
    <dbReference type="NCBI Taxonomy" id="412755"/>
    <lineage>
        <taxon>unclassified sequences</taxon>
        <taxon>metagenomes</taxon>
        <taxon>ecological metagenomes</taxon>
    </lineage>
</organism>
<dbReference type="Pfam" id="PF13508">
    <property type="entry name" value="Acetyltransf_7"/>
    <property type="match status" value="1"/>
</dbReference>
<name>A0A0F9N1E3_9ZZZZ</name>
<comment type="caution">
    <text evidence="2">The sequence shown here is derived from an EMBL/GenBank/DDBJ whole genome shotgun (WGS) entry which is preliminary data.</text>
</comment>
<gene>
    <name evidence="2" type="ORF">LCGC14_1023270</name>
</gene>
<evidence type="ECO:0000259" key="1">
    <source>
        <dbReference type="PROSITE" id="PS51186"/>
    </source>
</evidence>
<dbReference type="GO" id="GO:0016747">
    <property type="term" value="F:acyltransferase activity, transferring groups other than amino-acyl groups"/>
    <property type="evidence" value="ECO:0007669"/>
    <property type="project" value="InterPro"/>
</dbReference>
<dbReference type="PANTHER" id="PTHR42791:SF1">
    <property type="entry name" value="N-ACETYLTRANSFERASE DOMAIN-CONTAINING PROTEIN"/>
    <property type="match status" value="1"/>
</dbReference>
<dbReference type="InterPro" id="IPR000182">
    <property type="entry name" value="GNAT_dom"/>
</dbReference>
<dbReference type="PANTHER" id="PTHR42791">
    <property type="entry name" value="GNAT FAMILY ACETYLTRANSFERASE"/>
    <property type="match status" value="1"/>
</dbReference>
<dbReference type="SUPFAM" id="SSF55729">
    <property type="entry name" value="Acyl-CoA N-acyltransferases (Nat)"/>
    <property type="match status" value="1"/>
</dbReference>
<protein>
    <recommendedName>
        <fullName evidence="1">N-acetyltransferase domain-containing protein</fullName>
    </recommendedName>
</protein>
<evidence type="ECO:0000313" key="2">
    <source>
        <dbReference type="EMBL" id="KKN11769.1"/>
    </source>
</evidence>
<dbReference type="PROSITE" id="PS51186">
    <property type="entry name" value="GNAT"/>
    <property type="match status" value="1"/>
</dbReference>
<reference evidence="2" key="1">
    <citation type="journal article" date="2015" name="Nature">
        <title>Complex archaea that bridge the gap between prokaryotes and eukaryotes.</title>
        <authorList>
            <person name="Spang A."/>
            <person name="Saw J.H."/>
            <person name="Jorgensen S.L."/>
            <person name="Zaremba-Niedzwiedzka K."/>
            <person name="Martijn J."/>
            <person name="Lind A.E."/>
            <person name="van Eijk R."/>
            <person name="Schleper C."/>
            <person name="Guy L."/>
            <person name="Ettema T.J."/>
        </authorList>
    </citation>
    <scope>NUCLEOTIDE SEQUENCE</scope>
</reference>
<sequence length="232" mass="27390">MILFDKSNINTIKRKYDFKLNMRELYHIKRLPEDQIETASRVAARALHDDPLSIYYYPDPIERKIKNVTRCKNLILLGILSGEVYTISGDVQSVAVWNPFRITDLIKRNQSKEILRKLRKIRSEIPSDRLFTKRYGIVTEIFNSLHNEHANFPHWYLTLIAVDPLHQGKGYASMLLRAKLREIDKQNVPCYLNTQNENNIPFYEHFGFELVGKTKVTNSNFYYHGMLRNKKQ</sequence>
<accession>A0A0F9N1E3</accession>
<proteinExistence type="predicted"/>
<dbReference type="InterPro" id="IPR016181">
    <property type="entry name" value="Acyl_CoA_acyltransferase"/>
</dbReference>
<dbReference type="InterPro" id="IPR052523">
    <property type="entry name" value="Trichothecene_AcTrans"/>
</dbReference>